<gene>
    <name evidence="1" type="primary">carBa</name>
</gene>
<protein>
    <submittedName>
        <fullName evidence="1">Subunit of meta-cleavage enzyme</fullName>
    </submittedName>
</protein>
<accession>B2DD12</accession>
<reference evidence="1" key="1">
    <citation type="journal article" date="2010" name="Curr. Microbiol.">
        <title>Cloning and nucleotide sequences of carbazole degradation genes from marine bacterium Neptuniibacter sp. strain CAR-SF.</title>
        <authorList>
            <person name="Nagashima H."/>
            <person name="Zulkharnain A.B."/>
            <person name="Maeda R."/>
            <person name="Fuse H."/>
            <person name="Iwata K."/>
            <person name="Omori T."/>
        </authorList>
    </citation>
    <scope>NUCLEOTIDE SEQUENCE</scope>
    <source>
        <strain evidence="1">CAR-SF</strain>
    </source>
</reference>
<name>B2DD12_9GAMM</name>
<organism evidence="1">
    <name type="scientific">Neptuniibacter sp. CAR-SF</name>
    <dbReference type="NCBI Taxonomy" id="197651"/>
    <lineage>
        <taxon>Bacteria</taxon>
        <taxon>Pseudomonadati</taxon>
        <taxon>Pseudomonadota</taxon>
        <taxon>Gammaproteobacteria</taxon>
        <taxon>Oceanospirillales</taxon>
        <taxon>Oceanospirillaceae</taxon>
        <taxon>Neptuniibacter</taxon>
    </lineage>
</organism>
<dbReference type="CDD" id="cd07922">
    <property type="entry name" value="CarBa"/>
    <property type="match status" value="1"/>
</dbReference>
<sequence length="90" mass="10278">MARYEVHRLIQSLIKDRGQCERYNINPDAFFKNFDLVPNEEDVLRKGTAEALSSININPILQMHYLLITNPEMSEHVSITGCLKLMKGGS</sequence>
<proteinExistence type="predicted"/>
<dbReference type="AlphaFoldDB" id="B2DD12"/>
<dbReference type="EMBL" id="AB365208">
    <property type="protein sequence ID" value="BAG30827.1"/>
    <property type="molecule type" value="Genomic_DNA"/>
</dbReference>
<dbReference type="InterPro" id="IPR034945">
    <property type="entry name" value="CarBa"/>
</dbReference>
<evidence type="ECO:0000313" key="1">
    <source>
        <dbReference type="EMBL" id="BAG30827.1"/>
    </source>
</evidence>